<dbReference type="Pfam" id="PF05987">
    <property type="entry name" value="DUF898"/>
    <property type="match status" value="1"/>
</dbReference>
<feature type="transmembrane region" description="Helical" evidence="1">
    <location>
        <begin position="209"/>
        <end position="234"/>
    </location>
</feature>
<reference evidence="2 3" key="1">
    <citation type="submission" date="2020-08" db="EMBL/GenBank/DDBJ databases">
        <title>Genomic Encyclopedia of Type Strains, Phase IV (KMG-IV): sequencing the most valuable type-strain genomes for metagenomic binning, comparative biology and taxonomic classification.</title>
        <authorList>
            <person name="Goeker M."/>
        </authorList>
    </citation>
    <scope>NUCLEOTIDE SEQUENCE [LARGE SCALE GENOMIC DNA]</scope>
    <source>
        <strain evidence="2 3">DSM 21793</strain>
    </source>
</reference>
<sequence length="354" mass="37229">MSRSNAAESGGPSLTLVQRVDSREFRALGLRHGALNILTFGLHGFWARSETRRRLWAATDMNGEALDYGGLGIELLIGALAKLAVVGAALAAAAVAVRGLGVWGAPVALAAAASVALFLGFCRFVGFVYLATRTEWRGQVFELEGSSSAFALGELRDAAISVLTLGWWRPQADRRRDAALWSGLRHPHRPAAYDAAAAARRPLYSAFAIGWFASVMVALFAAGVLLGLAGYIPTPAAGTAPSLSELVALGALGLASCLALTAAWAPYRAARRSATAAGLGLALPIDRRAWTRLQTVNAALRVATLGGLAPYAAARESAFVFSRLEEARRLSRRARAARQAGQVKFAPLEVKAGP</sequence>
<keyword evidence="1" id="KW-0812">Transmembrane</keyword>
<comment type="caution">
    <text evidence="2">The sequence shown here is derived from an EMBL/GenBank/DDBJ whole genome shotgun (WGS) entry which is preliminary data.</text>
</comment>
<evidence type="ECO:0000313" key="3">
    <source>
        <dbReference type="Proteomes" id="UP000530564"/>
    </source>
</evidence>
<feature type="transmembrane region" description="Helical" evidence="1">
    <location>
        <begin position="246"/>
        <end position="265"/>
    </location>
</feature>
<name>A0A840A1K0_9CAUL</name>
<dbReference type="RefSeq" id="WP_183772102.1">
    <property type="nucleotide sequence ID" value="NZ_JACIDK010000002.1"/>
</dbReference>
<accession>A0A840A1K0</accession>
<dbReference type="InterPro" id="IPR010295">
    <property type="entry name" value="DUF898"/>
</dbReference>
<dbReference type="AlphaFoldDB" id="A0A840A1K0"/>
<keyword evidence="3" id="KW-1185">Reference proteome</keyword>
<evidence type="ECO:0000256" key="1">
    <source>
        <dbReference type="SAM" id="Phobius"/>
    </source>
</evidence>
<proteinExistence type="predicted"/>
<protein>
    <submittedName>
        <fullName evidence="2">Uncharacterized membrane protein YjgN (DUF898 family)</fullName>
    </submittedName>
</protein>
<dbReference type="EMBL" id="JACIDK010000002">
    <property type="protein sequence ID" value="MBB3891330.1"/>
    <property type="molecule type" value="Genomic_DNA"/>
</dbReference>
<feature type="transmembrane region" description="Helical" evidence="1">
    <location>
        <begin position="68"/>
        <end position="97"/>
    </location>
</feature>
<organism evidence="2 3">
    <name type="scientific">Phenylobacterium haematophilum</name>
    <dbReference type="NCBI Taxonomy" id="98513"/>
    <lineage>
        <taxon>Bacteria</taxon>
        <taxon>Pseudomonadati</taxon>
        <taxon>Pseudomonadota</taxon>
        <taxon>Alphaproteobacteria</taxon>
        <taxon>Caulobacterales</taxon>
        <taxon>Caulobacteraceae</taxon>
        <taxon>Phenylobacterium</taxon>
    </lineage>
</organism>
<evidence type="ECO:0000313" key="2">
    <source>
        <dbReference type="EMBL" id="MBB3891330.1"/>
    </source>
</evidence>
<dbReference type="Proteomes" id="UP000530564">
    <property type="component" value="Unassembled WGS sequence"/>
</dbReference>
<gene>
    <name evidence="2" type="ORF">GGQ61_002047</name>
</gene>
<keyword evidence="1" id="KW-0472">Membrane</keyword>
<feature type="transmembrane region" description="Helical" evidence="1">
    <location>
        <begin position="103"/>
        <end position="130"/>
    </location>
</feature>
<keyword evidence="1" id="KW-1133">Transmembrane helix</keyword>